<dbReference type="Pfam" id="PF12550">
    <property type="entry name" value="GCR1_C"/>
    <property type="match status" value="4"/>
</dbReference>
<evidence type="ECO:0000313" key="4">
    <source>
        <dbReference type="EMBL" id="GJJ72502.1"/>
    </source>
</evidence>
<name>A0A9P3LVX4_9FUNG</name>
<proteinExistence type="predicted"/>
<dbReference type="GO" id="GO:0000978">
    <property type="term" value="F:RNA polymerase II cis-regulatory region sequence-specific DNA binding"/>
    <property type="evidence" value="ECO:0007669"/>
    <property type="project" value="TreeGrafter"/>
</dbReference>
<comment type="caution">
    <text evidence="4">The sequence shown here is derived from an EMBL/GenBank/DDBJ whole genome shotgun (WGS) entry which is preliminary data.</text>
</comment>
<feature type="compositionally biased region" description="Basic and acidic residues" evidence="2">
    <location>
        <begin position="611"/>
        <end position="633"/>
    </location>
</feature>
<dbReference type="GO" id="GO:0000981">
    <property type="term" value="F:DNA-binding transcription factor activity, RNA polymerase II-specific"/>
    <property type="evidence" value="ECO:0007669"/>
    <property type="project" value="TreeGrafter"/>
</dbReference>
<feature type="compositionally biased region" description="Acidic residues" evidence="2">
    <location>
        <begin position="425"/>
        <end position="435"/>
    </location>
</feature>
<protein>
    <recommendedName>
        <fullName evidence="3">Transcription activator GCR1-like domain-containing protein</fullName>
    </recommendedName>
</protein>
<gene>
    <name evidence="4" type="ORF">EMPS_04860</name>
</gene>
<dbReference type="PANTHER" id="PTHR37784">
    <property type="entry name" value="PROTEIN MSN1"/>
    <property type="match status" value="1"/>
</dbReference>
<feature type="domain" description="Transcription activator GCR1-like" evidence="3">
    <location>
        <begin position="478"/>
        <end position="554"/>
    </location>
</feature>
<dbReference type="EMBL" id="BQFW01000007">
    <property type="protein sequence ID" value="GJJ72502.1"/>
    <property type="molecule type" value="Genomic_DNA"/>
</dbReference>
<feature type="domain" description="Transcription activator GCR1-like" evidence="3">
    <location>
        <begin position="773"/>
        <end position="851"/>
    </location>
</feature>
<keyword evidence="1" id="KW-0175">Coiled coil</keyword>
<feature type="region of interest" description="Disordered" evidence="2">
    <location>
        <begin position="568"/>
        <end position="686"/>
    </location>
</feature>
<feature type="coiled-coil region" evidence="1">
    <location>
        <begin position="345"/>
        <end position="377"/>
    </location>
</feature>
<evidence type="ECO:0000256" key="1">
    <source>
        <dbReference type="SAM" id="Coils"/>
    </source>
</evidence>
<feature type="domain" description="Transcription activator GCR1-like" evidence="3">
    <location>
        <begin position="258"/>
        <end position="334"/>
    </location>
</feature>
<dbReference type="InterPro" id="IPR022210">
    <property type="entry name" value="TF_GCR1-like"/>
</dbReference>
<feature type="compositionally biased region" description="Basic and acidic residues" evidence="2">
    <location>
        <begin position="714"/>
        <end position="740"/>
    </location>
</feature>
<dbReference type="InterPro" id="IPR052146">
    <property type="entry name" value="HOT1"/>
</dbReference>
<dbReference type="OrthoDB" id="428577at2759"/>
<dbReference type="Proteomes" id="UP000827284">
    <property type="component" value="Unassembled WGS sequence"/>
</dbReference>
<feature type="compositionally biased region" description="Acidic residues" evidence="2">
    <location>
        <begin position="27"/>
        <end position="55"/>
    </location>
</feature>
<accession>A0A9P3LVX4</accession>
<evidence type="ECO:0000256" key="2">
    <source>
        <dbReference type="SAM" id="MobiDB-lite"/>
    </source>
</evidence>
<reference evidence="4" key="2">
    <citation type="journal article" date="2022" name="Microbiol. Resour. Announc.">
        <title>Whole-Genome Sequence of Entomortierella parvispora E1425, a Mucoromycotan Fungus Associated with Burkholderiaceae-Related Endosymbiotic Bacteria.</title>
        <authorList>
            <person name="Herlambang A."/>
            <person name="Guo Y."/>
            <person name="Takashima Y."/>
            <person name="Narisawa K."/>
            <person name="Ohta H."/>
            <person name="Nishizawa T."/>
        </authorList>
    </citation>
    <scope>NUCLEOTIDE SEQUENCE</scope>
    <source>
        <strain evidence="4">E1425</strain>
    </source>
</reference>
<evidence type="ECO:0000313" key="5">
    <source>
        <dbReference type="Proteomes" id="UP000827284"/>
    </source>
</evidence>
<sequence>MKSIKSKAWVDSSESDSDSDHSHGEDSLQEDDYDSELMDSDNEDEYMDNIPDNDNDNSIKFSDINSMSQSELSDAAFPVFDDEDFSRFKADEIYIDHSYFHAKVGKLPVVKQYYPSKNVETVTDVLDEFILGFEGAPAFQELDRKYKQLWRLSHTPTQQMEYIARRDIAERFAKLVLEDGLSNAQAINLMERVQDGQGIVKLKLYLYNIAQCNIAKPAFPGGPSPYSCFKYGEFDPPRTRSETAALRNRPDKHDIPIIRMEEFPKGVRDVLLNWRFGMNGKPAIQDLYRRYDHFWRHKADADLYKLHSTIVNKFLEFVHKKRFTEEAAIRKMERLQKYDSLIVLRKKLQVRNVNEQKKFEREKRKRARALVKKQKEKLKRRFRAENAKRRKRGLPGLKRISDFVRLENEDKENGIKVEEIKEERNIEEEADDNDPESEKSSPYYPYTKFRAEEFKILEDDEVRDKKGWGTPESLVPRLCNEVWTVGDVLQEWRFGLRGGQAIQDLDNQYGRRWRVISEKKKYKCRRAIVQAYVRLVLDYRLSNKKAIMWLEELRETRTLEGLQAALLFTPHPPGLEVQEEEVEEEEEEAEEEEESDTDDSDTDNEDEDESHADAQETTQRTKEQTITIDHSENEDAEASGDEHPTRIRKGSKRTREGSVISAHSDDEEADDSGEEGHGRAIKHLKRTREDSVVDAYQRNFKEDEDDHDTSDPESYAKKDKYQRNIWKDSVEDKRRKDDGKGPLNWPSVPATFHSISGYRFKSITGVPYPVRYLSSFKDVWDEWKVGWKGEPSLEALVRPLGAELVPRLKWDRQTYRMFNRKKLIVAAVEYCVSAGVVDSAEEAINILDAARGNMAPEDFLWKTECREIFARWGVPKTIEMFYYDQTRTRKPKVAHISNTASS</sequence>
<reference evidence="4" key="1">
    <citation type="submission" date="2021-11" db="EMBL/GenBank/DDBJ databases">
        <authorList>
            <person name="Herlambang A."/>
            <person name="Guo Y."/>
            <person name="Takashima Y."/>
            <person name="Nishizawa T."/>
        </authorList>
    </citation>
    <scope>NUCLEOTIDE SEQUENCE</scope>
    <source>
        <strain evidence="4">E1425</strain>
    </source>
</reference>
<dbReference type="PANTHER" id="PTHR37784:SF2">
    <property type="entry name" value="HIGH-OSMOLARITY-INDUCED TRANSCRIPTION PROTEIN 1"/>
    <property type="match status" value="1"/>
</dbReference>
<feature type="region of interest" description="Disordered" evidence="2">
    <location>
        <begin position="422"/>
        <end position="443"/>
    </location>
</feature>
<feature type="region of interest" description="Disordered" evidence="2">
    <location>
        <begin position="1"/>
        <end position="62"/>
    </location>
</feature>
<dbReference type="GO" id="GO:0060963">
    <property type="term" value="P:positive regulation of ribosomal protein gene transcription by RNA polymerase II"/>
    <property type="evidence" value="ECO:0007669"/>
    <property type="project" value="TreeGrafter"/>
</dbReference>
<feature type="region of interest" description="Disordered" evidence="2">
    <location>
        <begin position="698"/>
        <end position="743"/>
    </location>
</feature>
<keyword evidence="5" id="KW-1185">Reference proteome</keyword>
<organism evidence="4 5">
    <name type="scientific">Entomortierella parvispora</name>
    <dbReference type="NCBI Taxonomy" id="205924"/>
    <lineage>
        <taxon>Eukaryota</taxon>
        <taxon>Fungi</taxon>
        <taxon>Fungi incertae sedis</taxon>
        <taxon>Mucoromycota</taxon>
        <taxon>Mortierellomycotina</taxon>
        <taxon>Mortierellomycetes</taxon>
        <taxon>Mortierellales</taxon>
        <taxon>Mortierellaceae</taxon>
        <taxon>Entomortierella</taxon>
    </lineage>
</organism>
<evidence type="ECO:0000259" key="3">
    <source>
        <dbReference type="Pfam" id="PF12550"/>
    </source>
</evidence>
<feature type="compositionally biased region" description="Acidic residues" evidence="2">
    <location>
        <begin position="577"/>
        <end position="610"/>
    </location>
</feature>
<feature type="domain" description="Transcription activator GCR1-like" evidence="3">
    <location>
        <begin position="116"/>
        <end position="192"/>
    </location>
</feature>
<dbReference type="AlphaFoldDB" id="A0A9P3LVX4"/>